<dbReference type="InterPro" id="IPR039932">
    <property type="entry name" value="Spink4-like"/>
</dbReference>
<evidence type="ECO:0000256" key="2">
    <source>
        <dbReference type="SAM" id="SignalP"/>
    </source>
</evidence>
<sequence>MYTYFTLFLVIAEALYSESAWEFDSRQNSNDNVQFFFYSPNLHFRAQRQGTDDFLNYDYSDDSGGGWRNNGMMLRQQWQQSFQQNPTQQSVTNVDVCIRGCPTTSEYNPVCGSNGVTYTNPSRLECAKYCGVDVQLSRRSRCPIPGLETPSPSTEPTASSELPIFIPLTLPPSPVTPTPSTITPTPSTITPTPSTVTPTPSTVTPTPSTVTPTPSPVTPTPSPVTNGLGFTIPQDILDNIFTTNYGGLIDERHE</sequence>
<organism evidence="4 5">
    <name type="scientific">Chilo suppressalis</name>
    <name type="common">Asiatic rice borer moth</name>
    <dbReference type="NCBI Taxonomy" id="168631"/>
    <lineage>
        <taxon>Eukaryota</taxon>
        <taxon>Metazoa</taxon>
        <taxon>Ecdysozoa</taxon>
        <taxon>Arthropoda</taxon>
        <taxon>Hexapoda</taxon>
        <taxon>Insecta</taxon>
        <taxon>Pterygota</taxon>
        <taxon>Neoptera</taxon>
        <taxon>Endopterygota</taxon>
        <taxon>Lepidoptera</taxon>
        <taxon>Glossata</taxon>
        <taxon>Ditrysia</taxon>
        <taxon>Pyraloidea</taxon>
        <taxon>Crambidae</taxon>
        <taxon>Crambinae</taxon>
        <taxon>Chilo</taxon>
    </lineage>
</organism>
<dbReference type="SMART" id="SM00280">
    <property type="entry name" value="KAZAL"/>
    <property type="match status" value="1"/>
</dbReference>
<feature type="domain" description="Kazal-like" evidence="3">
    <location>
        <begin position="91"/>
        <end position="144"/>
    </location>
</feature>
<dbReference type="EMBL" id="OU963908">
    <property type="protein sequence ID" value="CAH0399727.1"/>
    <property type="molecule type" value="Genomic_DNA"/>
</dbReference>
<keyword evidence="5" id="KW-1185">Reference proteome</keyword>
<dbReference type="CDD" id="cd00104">
    <property type="entry name" value="KAZAL_FS"/>
    <property type="match status" value="1"/>
</dbReference>
<dbReference type="InterPro" id="IPR036058">
    <property type="entry name" value="Kazal_dom_sf"/>
</dbReference>
<dbReference type="Pfam" id="PF07648">
    <property type="entry name" value="Kazal_2"/>
    <property type="match status" value="1"/>
</dbReference>
<feature type="compositionally biased region" description="Pro residues" evidence="1">
    <location>
        <begin position="213"/>
        <end position="222"/>
    </location>
</feature>
<evidence type="ECO:0000259" key="3">
    <source>
        <dbReference type="PROSITE" id="PS51465"/>
    </source>
</evidence>
<name>A0ABN8B1Q4_CHISP</name>
<dbReference type="SUPFAM" id="SSF100895">
    <property type="entry name" value="Kazal-type serine protease inhibitors"/>
    <property type="match status" value="1"/>
</dbReference>
<accession>A0ABN8B1Q4</accession>
<reference evidence="4" key="1">
    <citation type="submission" date="2021-12" db="EMBL/GenBank/DDBJ databases">
        <authorList>
            <person name="King R."/>
        </authorList>
    </citation>
    <scope>NUCLEOTIDE SEQUENCE</scope>
</reference>
<dbReference type="Gene3D" id="3.30.60.30">
    <property type="match status" value="1"/>
</dbReference>
<feature type="region of interest" description="Disordered" evidence="1">
    <location>
        <begin position="171"/>
        <end position="222"/>
    </location>
</feature>
<dbReference type="PANTHER" id="PTHR21179">
    <property type="entry name" value="SERINE-TYPE ENDOPEPTIDASE INHIBITOR"/>
    <property type="match status" value="1"/>
</dbReference>
<evidence type="ECO:0000256" key="1">
    <source>
        <dbReference type="SAM" id="MobiDB-lite"/>
    </source>
</evidence>
<dbReference type="InterPro" id="IPR002350">
    <property type="entry name" value="Kazal_dom"/>
</dbReference>
<proteinExistence type="predicted"/>
<gene>
    <name evidence="4" type="ORF">CHILSU_LOCUS2886</name>
</gene>
<dbReference type="PRINTS" id="PR01217">
    <property type="entry name" value="PRICHEXTENSN"/>
</dbReference>
<feature type="chain" id="PRO_5046805178" description="Kazal-like domain-containing protein" evidence="2">
    <location>
        <begin position="21"/>
        <end position="254"/>
    </location>
</feature>
<feature type="signal peptide" evidence="2">
    <location>
        <begin position="1"/>
        <end position="20"/>
    </location>
</feature>
<dbReference type="PROSITE" id="PS51465">
    <property type="entry name" value="KAZAL_2"/>
    <property type="match status" value="1"/>
</dbReference>
<evidence type="ECO:0000313" key="5">
    <source>
        <dbReference type="Proteomes" id="UP001153292"/>
    </source>
</evidence>
<evidence type="ECO:0000313" key="4">
    <source>
        <dbReference type="EMBL" id="CAH0399727.1"/>
    </source>
</evidence>
<keyword evidence="2" id="KW-0732">Signal</keyword>
<protein>
    <recommendedName>
        <fullName evidence="3">Kazal-like domain-containing protein</fullName>
    </recommendedName>
</protein>
<dbReference type="Proteomes" id="UP001153292">
    <property type="component" value="Chromosome 15"/>
</dbReference>
<dbReference type="PANTHER" id="PTHR21179:SF1">
    <property type="entry name" value="KAZ1-TYPE SERINE PROTEASE INHIBITOR-LIKE PROTEIN TYPE EPSILON-RELATED"/>
    <property type="match status" value="1"/>
</dbReference>
<feature type="compositionally biased region" description="Low complexity" evidence="1">
    <location>
        <begin position="178"/>
        <end position="212"/>
    </location>
</feature>